<dbReference type="Gene3D" id="3.40.50.300">
    <property type="entry name" value="P-loop containing nucleotide triphosphate hydrolases"/>
    <property type="match status" value="1"/>
</dbReference>
<evidence type="ECO:0000256" key="1">
    <source>
        <dbReference type="ARBA" id="ARBA00022448"/>
    </source>
</evidence>
<accession>A0A0R2S9M6</accession>
<dbReference type="InterPro" id="IPR003593">
    <property type="entry name" value="AAA+_ATPase"/>
</dbReference>
<keyword evidence="4" id="KW-1278">Translocase</keyword>
<dbReference type="Pfam" id="PF00005">
    <property type="entry name" value="ABC_tran"/>
    <property type="match status" value="1"/>
</dbReference>
<evidence type="ECO:0000256" key="2">
    <source>
        <dbReference type="ARBA" id="ARBA00022741"/>
    </source>
</evidence>
<dbReference type="SMART" id="SM00382">
    <property type="entry name" value="AAA"/>
    <property type="match status" value="1"/>
</dbReference>
<keyword evidence="1" id="KW-0813">Transport</keyword>
<evidence type="ECO:0000259" key="6">
    <source>
        <dbReference type="PROSITE" id="PS50893"/>
    </source>
</evidence>
<gene>
    <name evidence="7" type="ORF">ABR69_00215</name>
</gene>
<evidence type="ECO:0000313" key="7">
    <source>
        <dbReference type="EMBL" id="KRO71605.1"/>
    </source>
</evidence>
<dbReference type="GO" id="GO:0016887">
    <property type="term" value="F:ATP hydrolysis activity"/>
    <property type="evidence" value="ECO:0007669"/>
    <property type="project" value="InterPro"/>
</dbReference>
<reference evidence="7 8" key="1">
    <citation type="submission" date="2015-10" db="EMBL/GenBank/DDBJ databases">
        <title>Metagenome-Assembled Genomes uncover a global brackish microbiome.</title>
        <authorList>
            <person name="Hugerth L.W."/>
            <person name="Larsson J."/>
            <person name="Alneberg J."/>
            <person name="Lindh M.V."/>
            <person name="Legrand C."/>
            <person name="Pinhassi J."/>
            <person name="Andersson A.F."/>
        </authorList>
    </citation>
    <scope>NUCLEOTIDE SEQUENCE [LARGE SCALE GENOMIC DNA]</scope>
    <source>
        <strain evidence="7">BACL4 MAG-120507-bin80</strain>
    </source>
</reference>
<comment type="function">
    <text evidence="5">Part of the ABC transporter complex HmuTUV involved in hemin import. Responsible for energy coupling to the transport system.</text>
</comment>
<dbReference type="CDD" id="cd03214">
    <property type="entry name" value="ABC_Iron-Siderophores_B12_Hemin"/>
    <property type="match status" value="1"/>
</dbReference>
<feature type="domain" description="ABC transporter" evidence="6">
    <location>
        <begin position="5"/>
        <end position="257"/>
    </location>
</feature>
<dbReference type="PROSITE" id="PS50893">
    <property type="entry name" value="ABC_TRANSPORTER_2"/>
    <property type="match status" value="1"/>
</dbReference>
<dbReference type="PANTHER" id="PTHR42794">
    <property type="entry name" value="HEMIN IMPORT ATP-BINDING PROTEIN HMUV"/>
    <property type="match status" value="1"/>
</dbReference>
<name>A0A0R2S9M6_9GAMM</name>
<sequence length="272" mass="29063">MTPLLTANSLSLRAGSRTLCCDLSFSINTGERWGLLGKNGAGKTSLLHTLAGLRTPAAGDVLLGDQNLSTLSSAHIALHIGLLLQESVDALPSTVIETALLGRHPHARGRLFDNSEDLGLAYESLRQLGIESLASRAVTSLSGGERQRLALAMLLAQQPRLLLLDEPSNHLDLGFQTQLITLLLSQVGGKSEATTELSAPNHHTPKEAAVIMATHDINLAARVCDNIVLMVSDVETLVGSAEEILTEETLGRAYDCPIARVEHKGRTLFYPV</sequence>
<evidence type="ECO:0000256" key="3">
    <source>
        <dbReference type="ARBA" id="ARBA00022840"/>
    </source>
</evidence>
<dbReference type="AlphaFoldDB" id="A0A0R2S9M6"/>
<dbReference type="GO" id="GO:0005524">
    <property type="term" value="F:ATP binding"/>
    <property type="evidence" value="ECO:0007669"/>
    <property type="project" value="UniProtKB-KW"/>
</dbReference>
<dbReference type="InterPro" id="IPR017871">
    <property type="entry name" value="ABC_transporter-like_CS"/>
</dbReference>
<evidence type="ECO:0000256" key="5">
    <source>
        <dbReference type="ARBA" id="ARBA00037066"/>
    </source>
</evidence>
<evidence type="ECO:0000256" key="4">
    <source>
        <dbReference type="ARBA" id="ARBA00022967"/>
    </source>
</evidence>
<protein>
    <recommendedName>
        <fullName evidence="6">ABC transporter domain-containing protein</fullName>
    </recommendedName>
</protein>
<dbReference type="InterPro" id="IPR027417">
    <property type="entry name" value="P-loop_NTPase"/>
</dbReference>
<organism evidence="7 8">
    <name type="scientific">OM182 bacterium BACL3 MAG-120507-bin80</name>
    <dbReference type="NCBI Taxonomy" id="1655577"/>
    <lineage>
        <taxon>Bacteria</taxon>
        <taxon>Pseudomonadati</taxon>
        <taxon>Pseudomonadota</taxon>
        <taxon>Gammaproteobacteria</taxon>
        <taxon>OMG group</taxon>
        <taxon>OM182 clade</taxon>
    </lineage>
</organism>
<dbReference type="InterPro" id="IPR003439">
    <property type="entry name" value="ABC_transporter-like_ATP-bd"/>
</dbReference>
<evidence type="ECO:0000313" key="8">
    <source>
        <dbReference type="Proteomes" id="UP000051934"/>
    </source>
</evidence>
<dbReference type="Proteomes" id="UP000051934">
    <property type="component" value="Unassembled WGS sequence"/>
</dbReference>
<proteinExistence type="predicted"/>
<keyword evidence="2" id="KW-0547">Nucleotide-binding</keyword>
<keyword evidence="3" id="KW-0067">ATP-binding</keyword>
<dbReference type="SUPFAM" id="SSF52540">
    <property type="entry name" value="P-loop containing nucleoside triphosphate hydrolases"/>
    <property type="match status" value="1"/>
</dbReference>
<dbReference type="PANTHER" id="PTHR42794:SF1">
    <property type="entry name" value="HEMIN IMPORT ATP-BINDING PROTEIN HMUV"/>
    <property type="match status" value="1"/>
</dbReference>
<dbReference type="PROSITE" id="PS00211">
    <property type="entry name" value="ABC_TRANSPORTER_1"/>
    <property type="match status" value="1"/>
</dbReference>
<dbReference type="EMBL" id="LIBB01000159">
    <property type="protein sequence ID" value="KRO71605.1"/>
    <property type="molecule type" value="Genomic_DNA"/>
</dbReference>
<comment type="caution">
    <text evidence="7">The sequence shown here is derived from an EMBL/GenBank/DDBJ whole genome shotgun (WGS) entry which is preliminary data.</text>
</comment>